<dbReference type="KEGG" id="fam:OYT1_ch0119"/>
<dbReference type="InterPro" id="IPR002516">
    <property type="entry name" value="Glyco_trans_11"/>
</dbReference>
<keyword evidence="2 3" id="KW-0808">Transferase</keyword>
<accession>A0A2Z6G8G7</accession>
<evidence type="ECO:0000313" key="3">
    <source>
        <dbReference type="EMBL" id="BBE49695.1"/>
    </source>
</evidence>
<reference evidence="3 4" key="1">
    <citation type="submission" date="2018-06" db="EMBL/GenBank/DDBJ databases">
        <title>OYT1 Genome Sequencing.</title>
        <authorList>
            <person name="Kato S."/>
            <person name="Itoh T."/>
            <person name="Ohkuma M."/>
        </authorList>
    </citation>
    <scope>NUCLEOTIDE SEQUENCE [LARGE SCALE GENOMIC DNA]</scope>
    <source>
        <strain evidence="3 4">OYT1</strain>
    </source>
</reference>
<dbReference type="GO" id="GO:0016020">
    <property type="term" value="C:membrane"/>
    <property type="evidence" value="ECO:0007669"/>
    <property type="project" value="InterPro"/>
</dbReference>
<dbReference type="Proteomes" id="UP000033070">
    <property type="component" value="Chromosome"/>
</dbReference>
<dbReference type="Pfam" id="PF01531">
    <property type="entry name" value="Glyco_transf_11"/>
    <property type="match status" value="1"/>
</dbReference>
<gene>
    <name evidence="3" type="ORF">OYT1_ch0119</name>
</gene>
<protein>
    <submittedName>
        <fullName evidence="3">O-antigen biosynthesis glycosyltransferase WbnK</fullName>
    </submittedName>
</protein>
<dbReference type="PANTHER" id="PTHR11927">
    <property type="entry name" value="GALACTOSIDE 2-L-FUCOSYLTRANSFERASE"/>
    <property type="match status" value="1"/>
</dbReference>
<proteinExistence type="predicted"/>
<dbReference type="PANTHER" id="PTHR11927:SF9">
    <property type="entry name" value="L-FUCOSYLTRANSFERASE"/>
    <property type="match status" value="1"/>
</dbReference>
<dbReference type="OrthoDB" id="9794601at2"/>
<dbReference type="RefSeq" id="WP_062625834.1">
    <property type="nucleotide sequence ID" value="NZ_AP018738.1"/>
</dbReference>
<keyword evidence="4" id="KW-1185">Reference proteome</keyword>
<dbReference type="STRING" id="1188319.OYT1_00634"/>
<evidence type="ECO:0000313" key="4">
    <source>
        <dbReference type="Proteomes" id="UP000033070"/>
    </source>
</evidence>
<dbReference type="AlphaFoldDB" id="A0A2Z6G8G7"/>
<dbReference type="CDD" id="cd11301">
    <property type="entry name" value="Fut1_Fut2_like"/>
    <property type="match status" value="1"/>
</dbReference>
<evidence type="ECO:0000256" key="2">
    <source>
        <dbReference type="ARBA" id="ARBA00022679"/>
    </source>
</evidence>
<dbReference type="Gene3D" id="3.40.50.11350">
    <property type="match status" value="1"/>
</dbReference>
<organism evidence="3 4">
    <name type="scientific">Ferriphaselus amnicola</name>
    <dbReference type="NCBI Taxonomy" id="1188319"/>
    <lineage>
        <taxon>Bacteria</taxon>
        <taxon>Pseudomonadati</taxon>
        <taxon>Pseudomonadota</taxon>
        <taxon>Betaproteobacteria</taxon>
        <taxon>Nitrosomonadales</taxon>
        <taxon>Gallionellaceae</taxon>
        <taxon>Ferriphaselus</taxon>
    </lineage>
</organism>
<name>A0A2Z6G8G7_9PROT</name>
<keyword evidence="1" id="KW-0328">Glycosyltransferase</keyword>
<sequence length="292" mass="33092">MIISQIIGGLGNQMFQFAAGRALSLERGLALKLDTAGFTGYGLHQGFELQNVFGGSIALSSEVEVRDILGWQAVPSIRRIVARPAMTWLRRAGFIVEPHFHYWSGLSAVPNDSYLQGYWQSEHYFRKFEATIRDDFTFQSPLGLQNAEWAAHIAGCNAVSLHIRRGDYVANAKTHANHGVCSLEYYRSAIRMMGERVAHPEFFVFSDDMPWVQANLQVDAPCHFIAHNRGAESYNDMRLMSLCRHHIIANSSFSWWGAWLNARADKLVIAPRNWFANDNRTDDLFPAGWVRL</sequence>
<dbReference type="EMBL" id="AP018738">
    <property type="protein sequence ID" value="BBE49695.1"/>
    <property type="molecule type" value="Genomic_DNA"/>
</dbReference>
<dbReference type="GO" id="GO:0008107">
    <property type="term" value="F:galactoside 2-alpha-L-fucosyltransferase activity"/>
    <property type="evidence" value="ECO:0007669"/>
    <property type="project" value="InterPro"/>
</dbReference>
<evidence type="ECO:0000256" key="1">
    <source>
        <dbReference type="ARBA" id="ARBA00022676"/>
    </source>
</evidence>
<dbReference type="GO" id="GO:0005975">
    <property type="term" value="P:carbohydrate metabolic process"/>
    <property type="evidence" value="ECO:0007669"/>
    <property type="project" value="InterPro"/>
</dbReference>